<accession>A0A832XHG9</accession>
<keyword evidence="3 12" id="KW-0813">Transport</keyword>
<dbReference type="NCBIfam" id="TIGR00383">
    <property type="entry name" value="corA"/>
    <property type="match status" value="1"/>
</dbReference>
<evidence type="ECO:0000256" key="1">
    <source>
        <dbReference type="ARBA" id="ARBA00004651"/>
    </source>
</evidence>
<dbReference type="InterPro" id="IPR002523">
    <property type="entry name" value="MgTranspt_CorA/ZnTranspt_ZntB"/>
</dbReference>
<keyword evidence="8 12" id="KW-0406">Ion transport</keyword>
<dbReference type="InterPro" id="IPR004488">
    <property type="entry name" value="Mg/Co-transport_prot_CorA"/>
</dbReference>
<evidence type="ECO:0000256" key="4">
    <source>
        <dbReference type="ARBA" id="ARBA00022475"/>
    </source>
</evidence>
<dbReference type="CDD" id="cd12822">
    <property type="entry name" value="TmCorA-like"/>
    <property type="match status" value="1"/>
</dbReference>
<dbReference type="FunFam" id="1.20.58.340:FF:000004">
    <property type="entry name" value="Magnesium transport protein CorA"/>
    <property type="match status" value="1"/>
</dbReference>
<gene>
    <name evidence="12 13" type="primary">corA</name>
    <name evidence="13" type="ORF">H1011_01255</name>
</gene>
<dbReference type="PANTHER" id="PTHR46494:SF1">
    <property type="entry name" value="CORA FAMILY METAL ION TRANSPORTER (EUROFUNG)"/>
    <property type="match status" value="1"/>
</dbReference>
<dbReference type="SUPFAM" id="SSF144083">
    <property type="entry name" value="Magnesium transport protein CorA, transmembrane region"/>
    <property type="match status" value="1"/>
</dbReference>
<dbReference type="GO" id="GO:0000287">
    <property type="term" value="F:magnesium ion binding"/>
    <property type="evidence" value="ECO:0007669"/>
    <property type="project" value="TreeGrafter"/>
</dbReference>
<comment type="subcellular location">
    <subcellularLocation>
        <location evidence="1">Cell membrane</location>
        <topology evidence="1">Multi-pass membrane protein</topology>
    </subcellularLocation>
    <subcellularLocation>
        <location evidence="12">Membrane</location>
        <topology evidence="12">Multi-pass membrane protein</topology>
    </subcellularLocation>
</comment>
<evidence type="ECO:0000256" key="9">
    <source>
        <dbReference type="ARBA" id="ARBA00023136"/>
    </source>
</evidence>
<comment type="function">
    <text evidence="11">Mediates influx of magnesium ions. Alternates between open and closed states. Activated by low cytoplasmic Mg(2+) levels. Inactive when cytoplasmic Mg(2+) levels are high.</text>
</comment>
<evidence type="ECO:0000256" key="3">
    <source>
        <dbReference type="ARBA" id="ARBA00022448"/>
    </source>
</evidence>
<comment type="caution">
    <text evidence="13">The sequence shown here is derived from an EMBL/GenBank/DDBJ whole genome shotgun (WGS) entry which is preliminary data.</text>
</comment>
<keyword evidence="14" id="KW-1185">Reference proteome</keyword>
<dbReference type="InterPro" id="IPR045863">
    <property type="entry name" value="CorA_TM1_TM2"/>
</dbReference>
<comment type="similarity">
    <text evidence="2 12">Belongs to the CorA metal ion transporter (MIT) (TC 1.A.35) family.</text>
</comment>
<dbReference type="Gene3D" id="3.30.460.20">
    <property type="entry name" value="CorA soluble domain-like"/>
    <property type="match status" value="1"/>
</dbReference>
<dbReference type="Proteomes" id="UP000604391">
    <property type="component" value="Unassembled WGS sequence"/>
</dbReference>
<dbReference type="Gene3D" id="1.20.58.340">
    <property type="entry name" value="Magnesium transport protein CorA, transmembrane region"/>
    <property type="match status" value="2"/>
</dbReference>
<dbReference type="SUPFAM" id="SSF143865">
    <property type="entry name" value="CorA soluble domain-like"/>
    <property type="match status" value="1"/>
</dbReference>
<feature type="transmembrane region" description="Helical" evidence="12">
    <location>
        <begin position="254"/>
        <end position="274"/>
    </location>
</feature>
<evidence type="ECO:0000313" key="14">
    <source>
        <dbReference type="Proteomes" id="UP000604391"/>
    </source>
</evidence>
<dbReference type="EMBL" id="DVAD01000007">
    <property type="protein sequence ID" value="HIJ99435.1"/>
    <property type="molecule type" value="Genomic_DNA"/>
</dbReference>
<proteinExistence type="inferred from homology"/>
<evidence type="ECO:0000256" key="5">
    <source>
        <dbReference type="ARBA" id="ARBA00022692"/>
    </source>
</evidence>
<reference evidence="13 14" key="1">
    <citation type="journal article" name="Nat. Commun.">
        <title>Undinarchaeota illuminate DPANN phylogeny and the impact of gene transfer on archaeal evolution.</title>
        <authorList>
            <person name="Dombrowski N."/>
            <person name="Williams T.A."/>
            <person name="Sun J."/>
            <person name="Woodcroft B.J."/>
            <person name="Lee J.H."/>
            <person name="Minh B.Q."/>
            <person name="Rinke C."/>
            <person name="Spang A."/>
        </authorList>
    </citation>
    <scope>NUCLEOTIDE SEQUENCE [LARGE SCALE GENOMIC DNA]</scope>
    <source>
        <strain evidence="13">MAG_bin17</strain>
    </source>
</reference>
<evidence type="ECO:0000256" key="12">
    <source>
        <dbReference type="RuleBase" id="RU362010"/>
    </source>
</evidence>
<dbReference type="GO" id="GO:0015087">
    <property type="term" value="F:cobalt ion transmembrane transporter activity"/>
    <property type="evidence" value="ECO:0007669"/>
    <property type="project" value="UniProtKB-UniRule"/>
</dbReference>
<keyword evidence="9 12" id="KW-0472">Membrane</keyword>
<evidence type="ECO:0000256" key="8">
    <source>
        <dbReference type="ARBA" id="ARBA00023065"/>
    </source>
</evidence>
<protein>
    <recommendedName>
        <fullName evidence="12">Magnesium transport protein CorA</fullName>
    </recommendedName>
</protein>
<evidence type="ECO:0000256" key="6">
    <source>
        <dbReference type="ARBA" id="ARBA00022842"/>
    </source>
</evidence>
<dbReference type="InterPro" id="IPR045861">
    <property type="entry name" value="CorA_cytoplasmic_dom"/>
</dbReference>
<dbReference type="GO" id="GO:0050897">
    <property type="term" value="F:cobalt ion binding"/>
    <property type="evidence" value="ECO:0007669"/>
    <property type="project" value="TreeGrafter"/>
</dbReference>
<evidence type="ECO:0000256" key="10">
    <source>
        <dbReference type="ARBA" id="ARBA00034269"/>
    </source>
</evidence>
<name>A0A832XHG9_9ARCH</name>
<evidence type="ECO:0000313" key="13">
    <source>
        <dbReference type="EMBL" id="HIJ99435.1"/>
    </source>
</evidence>
<dbReference type="AlphaFoldDB" id="A0A832XHG9"/>
<keyword evidence="7 12" id="KW-1133">Transmembrane helix</keyword>
<dbReference type="GO" id="GO:0015095">
    <property type="term" value="F:magnesium ion transmembrane transporter activity"/>
    <property type="evidence" value="ECO:0007669"/>
    <property type="project" value="UniProtKB-UniRule"/>
</dbReference>
<keyword evidence="6 12" id="KW-0460">Magnesium</keyword>
<sequence length="312" mass="36834">MEIYQFEKGHLKERTKIDLKNPTWIDLRDPTDEDISIVSKKLDIPGFVLRSYRESYRPRVEIYQDYTIVNVKSLATKKITPMKSLRKKQITFFISKKFVLTMHKGAKEIDNIKEKALAKENSKSFKNLNFLTYSILDEVIEGFGPVLESIDDHIDRLQDLIFEEAKQEHLEELFDLKRTMVKFHKVLWAQREAMFSLSRGAPGIDPDNVMYFRELYDSILYSVDREELLREMLTEILDSYLSVVSNNMNEVMKVLTVMATIMLPLTLITGIYGMNFRNMPEIYWEYGYYITLGIMATLGISMWMYFKRRGWV</sequence>
<feature type="transmembrane region" description="Helical" evidence="12">
    <location>
        <begin position="286"/>
        <end position="306"/>
    </location>
</feature>
<dbReference type="PANTHER" id="PTHR46494">
    <property type="entry name" value="CORA FAMILY METAL ION TRANSPORTER (EUROFUNG)"/>
    <property type="match status" value="1"/>
</dbReference>
<comment type="catalytic activity">
    <reaction evidence="10">
        <text>Mg(2+)(in) = Mg(2+)(out)</text>
        <dbReference type="Rhea" id="RHEA:29827"/>
        <dbReference type="ChEBI" id="CHEBI:18420"/>
    </reaction>
</comment>
<evidence type="ECO:0000256" key="7">
    <source>
        <dbReference type="ARBA" id="ARBA00022989"/>
    </source>
</evidence>
<dbReference type="Pfam" id="PF01544">
    <property type="entry name" value="CorA"/>
    <property type="match status" value="1"/>
</dbReference>
<keyword evidence="5 12" id="KW-0812">Transmembrane</keyword>
<evidence type="ECO:0000256" key="2">
    <source>
        <dbReference type="ARBA" id="ARBA00009765"/>
    </source>
</evidence>
<keyword evidence="4 12" id="KW-1003">Cell membrane</keyword>
<organism evidence="13 14">
    <name type="scientific">Candidatus Undinarchaeum marinum</name>
    <dbReference type="NCBI Taxonomy" id="2756141"/>
    <lineage>
        <taxon>Archaea</taxon>
        <taxon>Candidatus Undinarchaeota</taxon>
        <taxon>Candidatus Undinarchaeia</taxon>
        <taxon>Candidatus Undinarchaeales</taxon>
        <taxon>Candidatus Undinarchaeaceae</taxon>
        <taxon>Candidatus Undinarchaeum</taxon>
    </lineage>
</organism>
<dbReference type="GO" id="GO:0005886">
    <property type="term" value="C:plasma membrane"/>
    <property type="evidence" value="ECO:0007669"/>
    <property type="project" value="UniProtKB-SubCell"/>
</dbReference>
<evidence type="ECO:0000256" key="11">
    <source>
        <dbReference type="ARBA" id="ARBA00045497"/>
    </source>
</evidence>